<reference evidence="1" key="2">
    <citation type="submission" date="2020-09" db="EMBL/GenBank/DDBJ databases">
        <authorList>
            <person name="Sun Q."/>
            <person name="Kim S."/>
        </authorList>
    </citation>
    <scope>NUCLEOTIDE SEQUENCE</scope>
    <source>
        <strain evidence="1">KCTC 23224</strain>
    </source>
</reference>
<dbReference type="SUPFAM" id="SSF55729">
    <property type="entry name" value="Acyl-CoA N-acyltransferases (Nat)"/>
    <property type="match status" value="1"/>
</dbReference>
<comment type="caution">
    <text evidence="1">The sequence shown here is derived from an EMBL/GenBank/DDBJ whole genome shotgun (WGS) entry which is preliminary data.</text>
</comment>
<evidence type="ECO:0000313" key="2">
    <source>
        <dbReference type="Proteomes" id="UP000642809"/>
    </source>
</evidence>
<dbReference type="Proteomes" id="UP000642809">
    <property type="component" value="Unassembled WGS sequence"/>
</dbReference>
<dbReference type="InterPro" id="IPR016181">
    <property type="entry name" value="Acyl_CoA_acyltransferase"/>
</dbReference>
<dbReference type="AlphaFoldDB" id="A0A8J3CY96"/>
<protein>
    <recommendedName>
        <fullName evidence="3">Acetyltransferase (GNAT) domain-containing protein</fullName>
    </recommendedName>
</protein>
<proteinExistence type="predicted"/>
<organism evidence="1 2">
    <name type="scientific">Mongoliitalea lutea</name>
    <dbReference type="NCBI Taxonomy" id="849756"/>
    <lineage>
        <taxon>Bacteria</taxon>
        <taxon>Pseudomonadati</taxon>
        <taxon>Bacteroidota</taxon>
        <taxon>Cytophagia</taxon>
        <taxon>Cytophagales</taxon>
        <taxon>Cyclobacteriaceae</taxon>
        <taxon>Mongoliitalea</taxon>
    </lineage>
</organism>
<accession>A0A8J3CY96</accession>
<evidence type="ECO:0000313" key="1">
    <source>
        <dbReference type="EMBL" id="GHB34003.1"/>
    </source>
</evidence>
<evidence type="ECO:0008006" key="3">
    <source>
        <dbReference type="Google" id="ProtNLM"/>
    </source>
</evidence>
<gene>
    <name evidence="1" type="ORF">GCM10008106_13930</name>
</gene>
<keyword evidence="2" id="KW-1185">Reference proteome</keyword>
<sequence>MNIGIDFKFEKVINQKEDFFLIQFSPQPLYKATIVKNGKVRAFCYISISIEKEAISLPNLPFGGVWVIGKVGSLILENWLAYICQELKNLSCKKLTILQPPLAYEHHSDLIQYIFHIQGFEFKSMVIHQMIEGKKNVQKLAQEFGSKLSRNEKLEISYGPVISLEFLNQIQLWNQQKRYDSLIPIELLAIQISQFPERYFHISLNYKGNMVAHTLAVQLTSNSLYYAYSGFDSNVPVKNLGEYMLEYLVQLGKTLKVDFIDLGSSDLGKHANHSLIFFKSKFSNTYQTKSIWSKNL</sequence>
<dbReference type="EMBL" id="BMYF01000007">
    <property type="protein sequence ID" value="GHB34003.1"/>
    <property type="molecule type" value="Genomic_DNA"/>
</dbReference>
<name>A0A8J3CY96_9BACT</name>
<reference evidence="1" key="1">
    <citation type="journal article" date="2014" name="Int. J. Syst. Evol. Microbiol.">
        <title>Complete genome sequence of Corynebacterium casei LMG S-19264T (=DSM 44701T), isolated from a smear-ripened cheese.</title>
        <authorList>
            <consortium name="US DOE Joint Genome Institute (JGI-PGF)"/>
            <person name="Walter F."/>
            <person name="Albersmeier A."/>
            <person name="Kalinowski J."/>
            <person name="Ruckert C."/>
        </authorList>
    </citation>
    <scope>NUCLEOTIDE SEQUENCE</scope>
    <source>
        <strain evidence="1">KCTC 23224</strain>
    </source>
</reference>
<dbReference type="RefSeq" id="WP_189579886.1">
    <property type="nucleotide sequence ID" value="NZ_BMYF01000007.1"/>
</dbReference>